<reference evidence="3 4" key="1">
    <citation type="submission" date="2013-10" db="EMBL/GenBank/DDBJ databases">
        <title>Complete genome sequence of Corynebacterium lactis DSM 45799(T), isolated from raw cow milk.</title>
        <authorList>
            <person name="Ruckert C."/>
            <person name="Albersmeier A."/>
            <person name="Lipski A."/>
            <person name="Kalinowski J."/>
        </authorList>
    </citation>
    <scope>NUCLEOTIDE SEQUENCE [LARGE SCALE GENOMIC DNA]</scope>
    <source>
        <strain evidence="3 4">RW2-5</strain>
    </source>
</reference>
<feature type="region of interest" description="Disordered" evidence="1">
    <location>
        <begin position="100"/>
        <end position="123"/>
    </location>
</feature>
<organism evidence="3 4">
    <name type="scientific">Corynebacterium lactis RW2-5</name>
    <dbReference type="NCBI Taxonomy" id="1408189"/>
    <lineage>
        <taxon>Bacteria</taxon>
        <taxon>Bacillati</taxon>
        <taxon>Actinomycetota</taxon>
        <taxon>Actinomycetes</taxon>
        <taxon>Mycobacteriales</taxon>
        <taxon>Corynebacteriaceae</taxon>
        <taxon>Corynebacterium</taxon>
    </lineage>
</organism>
<name>A0A0K2H2I2_9CORY</name>
<protein>
    <recommendedName>
        <fullName evidence="2">DUF6802 domain-containing protein</fullName>
    </recommendedName>
</protein>
<evidence type="ECO:0000256" key="1">
    <source>
        <dbReference type="SAM" id="MobiDB-lite"/>
    </source>
</evidence>
<dbReference type="EMBL" id="CP006841">
    <property type="protein sequence ID" value="ALA68240.1"/>
    <property type="molecule type" value="Genomic_DNA"/>
</dbReference>
<evidence type="ECO:0000313" key="3">
    <source>
        <dbReference type="EMBL" id="ALA68240.1"/>
    </source>
</evidence>
<dbReference type="InterPro" id="IPR046543">
    <property type="entry name" value="DUF6802"/>
</dbReference>
<sequence>MDEFSLLERFFQDGEARLPGGEPSAELRQPCGLGEATPLADGEVGTGLVVVVDGQSFDLGEEESSVTLADCDGLSVYSDMDGDGEVDHVTTVRFDGTWESWNSPMEGAESAGDVDGEGGLAGNAVGESVANWDAYTWEQSARGNWG</sequence>
<evidence type="ECO:0000259" key="2">
    <source>
        <dbReference type="Pfam" id="PF20615"/>
    </source>
</evidence>
<accession>A0A0K2H2I2</accession>
<dbReference type="RefSeq" id="WP_053413038.1">
    <property type="nucleotide sequence ID" value="NZ_CP006841.1"/>
</dbReference>
<keyword evidence="4" id="KW-1185">Reference proteome</keyword>
<dbReference type="AlphaFoldDB" id="A0A0K2H2I2"/>
<dbReference type="KEGG" id="clw:CLAC_11750"/>
<gene>
    <name evidence="3" type="ORF">CLAC_11750</name>
</gene>
<dbReference type="PATRIC" id="fig|1408189.4.peg.2371"/>
<feature type="domain" description="DUF6802" evidence="2">
    <location>
        <begin position="65"/>
        <end position="102"/>
    </location>
</feature>
<proteinExistence type="predicted"/>
<dbReference type="OrthoDB" id="4411139at2"/>
<dbReference type="Pfam" id="PF20615">
    <property type="entry name" value="DUF6802"/>
    <property type="match status" value="1"/>
</dbReference>
<dbReference type="Proteomes" id="UP000058446">
    <property type="component" value="Chromosome"/>
</dbReference>
<evidence type="ECO:0000313" key="4">
    <source>
        <dbReference type="Proteomes" id="UP000058446"/>
    </source>
</evidence>
<dbReference type="STRING" id="1408189.CLAC_11750"/>